<feature type="compositionally biased region" description="Low complexity" evidence="1">
    <location>
        <begin position="9"/>
        <end position="23"/>
    </location>
</feature>
<accession>A0A0V0GRY4</accession>
<evidence type="ECO:0000256" key="1">
    <source>
        <dbReference type="SAM" id="MobiDB-lite"/>
    </source>
</evidence>
<dbReference type="AlphaFoldDB" id="A0A0V0GRY4"/>
<feature type="region of interest" description="Disordered" evidence="1">
    <location>
        <begin position="1"/>
        <end position="28"/>
    </location>
</feature>
<sequence>SCRRHPTQNSNPNHLLLSSSPRNTTPKPHWKATLQYQLNPQRHHQNPFVFLLFTVKKPPESGETQRPTPILQLPDPSSCFLPLNIRAQAR</sequence>
<name>A0A0V0GRY4_SOLCH</name>
<dbReference type="EMBL" id="GEDG01032215">
    <property type="protein sequence ID" value="JAP10933.1"/>
    <property type="molecule type" value="Transcribed_RNA"/>
</dbReference>
<reference evidence="2" key="1">
    <citation type="submission" date="2015-12" db="EMBL/GenBank/DDBJ databases">
        <title>Gene expression during late stages of embryo sac development: a critical building block for successful pollen-pistil interactions.</title>
        <authorList>
            <person name="Liu Y."/>
            <person name="Joly V."/>
            <person name="Sabar M."/>
            <person name="Matton D.P."/>
        </authorList>
    </citation>
    <scope>NUCLEOTIDE SEQUENCE</scope>
</reference>
<proteinExistence type="predicted"/>
<feature type="non-terminal residue" evidence="2">
    <location>
        <position position="1"/>
    </location>
</feature>
<protein>
    <submittedName>
        <fullName evidence="2">Putative ovule protein</fullName>
    </submittedName>
</protein>
<organism evidence="2">
    <name type="scientific">Solanum chacoense</name>
    <name type="common">Chaco potato</name>
    <dbReference type="NCBI Taxonomy" id="4108"/>
    <lineage>
        <taxon>Eukaryota</taxon>
        <taxon>Viridiplantae</taxon>
        <taxon>Streptophyta</taxon>
        <taxon>Embryophyta</taxon>
        <taxon>Tracheophyta</taxon>
        <taxon>Spermatophyta</taxon>
        <taxon>Magnoliopsida</taxon>
        <taxon>eudicotyledons</taxon>
        <taxon>Gunneridae</taxon>
        <taxon>Pentapetalae</taxon>
        <taxon>asterids</taxon>
        <taxon>lamiids</taxon>
        <taxon>Solanales</taxon>
        <taxon>Solanaceae</taxon>
        <taxon>Solanoideae</taxon>
        <taxon>Solaneae</taxon>
        <taxon>Solanum</taxon>
    </lineage>
</organism>
<evidence type="ECO:0000313" key="2">
    <source>
        <dbReference type="EMBL" id="JAP10933.1"/>
    </source>
</evidence>